<evidence type="ECO:0000313" key="10">
    <source>
        <dbReference type="EMBL" id="MBO4208313.1"/>
    </source>
</evidence>
<dbReference type="EMBL" id="WVUH01000186">
    <property type="protein sequence ID" value="MBO4208313.1"/>
    <property type="molecule type" value="Genomic_DNA"/>
</dbReference>
<dbReference type="InterPro" id="IPR004268">
    <property type="entry name" value="MurJ"/>
</dbReference>
<evidence type="ECO:0000256" key="5">
    <source>
        <dbReference type="ARBA" id="ARBA00022984"/>
    </source>
</evidence>
<keyword evidence="6 9" id="KW-1133">Transmembrane helix</keyword>
<feature type="transmembrane region" description="Helical" evidence="9">
    <location>
        <begin position="171"/>
        <end position="193"/>
    </location>
</feature>
<name>A0ABS3VUW5_MICEH</name>
<feature type="transmembrane region" description="Helical" evidence="9">
    <location>
        <begin position="12"/>
        <end position="30"/>
    </location>
</feature>
<evidence type="ECO:0000256" key="7">
    <source>
        <dbReference type="ARBA" id="ARBA00023136"/>
    </source>
</evidence>
<dbReference type="PANTHER" id="PTHR47019">
    <property type="entry name" value="LIPID II FLIPPASE MURJ"/>
    <property type="match status" value="1"/>
</dbReference>
<evidence type="ECO:0000256" key="4">
    <source>
        <dbReference type="ARBA" id="ARBA00022960"/>
    </source>
</evidence>
<keyword evidence="3 9" id="KW-0812">Transmembrane</keyword>
<dbReference type="Pfam" id="PF03023">
    <property type="entry name" value="MurJ"/>
    <property type="match status" value="1"/>
</dbReference>
<feature type="transmembrane region" description="Helical" evidence="9">
    <location>
        <begin position="364"/>
        <end position="385"/>
    </location>
</feature>
<proteinExistence type="predicted"/>
<feature type="transmembrane region" description="Helical" evidence="9">
    <location>
        <begin position="332"/>
        <end position="358"/>
    </location>
</feature>
<feature type="region of interest" description="Disordered" evidence="8">
    <location>
        <begin position="540"/>
        <end position="563"/>
    </location>
</feature>
<keyword evidence="11" id="KW-1185">Reference proteome</keyword>
<keyword evidence="4" id="KW-0133">Cell shape</keyword>
<dbReference type="Proteomes" id="UP000823521">
    <property type="component" value="Unassembled WGS sequence"/>
</dbReference>
<feature type="transmembrane region" description="Helical" evidence="9">
    <location>
        <begin position="497"/>
        <end position="519"/>
    </location>
</feature>
<accession>A0ABS3VUW5</accession>
<evidence type="ECO:0000256" key="9">
    <source>
        <dbReference type="SAM" id="Phobius"/>
    </source>
</evidence>
<evidence type="ECO:0000256" key="1">
    <source>
        <dbReference type="ARBA" id="ARBA00004651"/>
    </source>
</evidence>
<keyword evidence="7 9" id="KW-0472">Membrane</keyword>
<comment type="caution">
    <text evidence="10">The sequence shown here is derived from an EMBL/GenBank/DDBJ whole genome shotgun (WGS) entry which is preliminary data.</text>
</comment>
<comment type="subcellular location">
    <subcellularLocation>
        <location evidence="1">Cell membrane</location>
        <topology evidence="1">Multi-pass membrane protein</topology>
    </subcellularLocation>
</comment>
<gene>
    <name evidence="10" type="ORF">GSF22_20215</name>
</gene>
<protein>
    <submittedName>
        <fullName evidence="10">Virulence factor MviN</fullName>
    </submittedName>
</protein>
<keyword evidence="5" id="KW-0573">Peptidoglycan synthesis</keyword>
<feature type="transmembrane region" description="Helical" evidence="9">
    <location>
        <begin position="397"/>
        <end position="419"/>
    </location>
</feature>
<feature type="transmembrane region" description="Helical" evidence="9">
    <location>
        <begin position="205"/>
        <end position="226"/>
    </location>
</feature>
<dbReference type="InterPro" id="IPR051050">
    <property type="entry name" value="Lipid_II_flippase_MurJ/MviN"/>
</dbReference>
<feature type="transmembrane region" description="Helical" evidence="9">
    <location>
        <begin position="60"/>
        <end position="85"/>
    </location>
</feature>
<evidence type="ECO:0000256" key="8">
    <source>
        <dbReference type="SAM" id="MobiDB-lite"/>
    </source>
</evidence>
<dbReference type="PANTHER" id="PTHR47019:SF1">
    <property type="entry name" value="LIPID II FLIPPASE MURJ"/>
    <property type="match status" value="1"/>
</dbReference>
<evidence type="ECO:0000313" key="11">
    <source>
        <dbReference type="Proteomes" id="UP000823521"/>
    </source>
</evidence>
<dbReference type="RefSeq" id="WP_208815302.1">
    <property type="nucleotide sequence ID" value="NZ_WVUH01000186.1"/>
</dbReference>
<feature type="transmembrane region" description="Helical" evidence="9">
    <location>
        <begin position="460"/>
        <end position="485"/>
    </location>
</feature>
<feature type="transmembrane region" description="Helical" evidence="9">
    <location>
        <begin position="97"/>
        <end position="121"/>
    </location>
</feature>
<feature type="transmembrane region" description="Helical" evidence="9">
    <location>
        <begin position="289"/>
        <end position="312"/>
    </location>
</feature>
<evidence type="ECO:0000256" key="3">
    <source>
        <dbReference type="ARBA" id="ARBA00022692"/>
    </source>
</evidence>
<reference evidence="10 11" key="1">
    <citation type="submission" date="2019-12" db="EMBL/GenBank/DDBJ databases">
        <title>Whole genome sequencing of endophytic Actinobacterium Micromonospora sp. MPMI6T.</title>
        <authorList>
            <person name="Evv R."/>
            <person name="Podile A.R."/>
        </authorList>
    </citation>
    <scope>NUCLEOTIDE SEQUENCE [LARGE SCALE GENOMIC DNA]</scope>
    <source>
        <strain evidence="10 11">MPMI6</strain>
    </source>
</reference>
<evidence type="ECO:0000256" key="2">
    <source>
        <dbReference type="ARBA" id="ARBA00022475"/>
    </source>
</evidence>
<feature type="transmembrane region" description="Helical" evidence="9">
    <location>
        <begin position="425"/>
        <end position="448"/>
    </location>
</feature>
<evidence type="ECO:0000256" key="6">
    <source>
        <dbReference type="ARBA" id="ARBA00022989"/>
    </source>
</evidence>
<dbReference type="PRINTS" id="PR01806">
    <property type="entry name" value="VIRFACTRMVIN"/>
</dbReference>
<keyword evidence="2" id="KW-1003">Cell membrane</keyword>
<feature type="transmembrane region" description="Helical" evidence="9">
    <location>
        <begin position="247"/>
        <end position="269"/>
    </location>
</feature>
<organism evidence="10 11">
    <name type="scientific">Micromonospora echinofusca</name>
    <dbReference type="NCBI Taxonomy" id="47858"/>
    <lineage>
        <taxon>Bacteria</taxon>
        <taxon>Bacillati</taxon>
        <taxon>Actinomycetota</taxon>
        <taxon>Actinomycetes</taxon>
        <taxon>Micromonosporales</taxon>
        <taxon>Micromonosporaceae</taxon>
        <taxon>Micromonospora</taxon>
    </lineage>
</organism>
<sequence>MGTPPPLAGAGRVAGAAALIAVLTVVSRLVGFGRTATFTWVVSDTDLGDMYVVANTVPNIIFEIVAGGALASLVVPLLAGAVAAGDRPAVAATTGALLTWTLTLLVPLAVLVALLARPIIAVIGDDPSAAEVATGARMLRVFAPQLPLYGIGIVLTGVLQAHRRFAWPVIAPLLSSVTVIGAYLTFAVVAGRAVTIGEVSRAGELILSVGTTAGVVVLSLSLLIPVRRLGLRLRPGYAFTAEVRARVGGLALAGAATVTAQQVALLVILNRVSGGPTGALVVYNLAQTMYLLPWAVLAVPLAVAAYPTLAAAGSAGDEDTYRRTLAPATRGVLLLSSLGAAALAGTAVPVAAFFFTGADTVDTAAAAIAGFAPGLLGYGLFAVLSRALYARGDTRPATAAIVTGWLVVPVGAVLLAGMLPAGDRVLAVALANSAGMLVLGTLLVAVVARRAGRPALAGAGRAAAAGLAAGATAALAGAGGAAWLAAGGDGTPTKPVALLQGMLSAVVVAAVFVAVAYLLDRSDLRPLLAGLARRAGRLSRVGPTARRDPADGSGTEATGRERR</sequence>